<protein>
    <recommendedName>
        <fullName evidence="3">Lipoprotein</fullName>
    </recommendedName>
</protein>
<evidence type="ECO:0000313" key="2">
    <source>
        <dbReference type="Proteomes" id="UP000239366"/>
    </source>
</evidence>
<dbReference type="AlphaFoldDB" id="A0A2S7T751"/>
<evidence type="ECO:0008006" key="3">
    <source>
        <dbReference type="Google" id="ProtNLM"/>
    </source>
</evidence>
<dbReference type="OrthoDB" id="1356856at2"/>
<proteinExistence type="predicted"/>
<name>A0A2S7T751_9FLAO</name>
<reference evidence="2" key="1">
    <citation type="submission" date="2016-11" db="EMBL/GenBank/DDBJ databases">
        <title>Trade-off between light-utilization and light-protection in marine flavobacteria.</title>
        <authorList>
            <person name="Kumagai Y."/>
            <person name="Yoshizawa S."/>
            <person name="Kogure K."/>
        </authorList>
    </citation>
    <scope>NUCLEOTIDE SEQUENCE [LARGE SCALE GENOMIC DNA]</scope>
    <source>
        <strain evidence="2">SG-18</strain>
    </source>
</reference>
<evidence type="ECO:0000313" key="1">
    <source>
        <dbReference type="EMBL" id="PQJ15335.1"/>
    </source>
</evidence>
<comment type="caution">
    <text evidence="1">The sequence shown here is derived from an EMBL/GenBank/DDBJ whole genome shotgun (WGS) entry which is preliminary data.</text>
</comment>
<accession>A0A2S7T751</accession>
<dbReference type="EMBL" id="MQVX01000001">
    <property type="protein sequence ID" value="PQJ15335.1"/>
    <property type="molecule type" value="Genomic_DNA"/>
</dbReference>
<dbReference type="Proteomes" id="UP000239366">
    <property type="component" value="Unassembled WGS sequence"/>
</dbReference>
<sequence length="118" mass="13483">MKSIKVNKGGLLMTCIASLSLIACINEKRKTTKDYFLPQYYSGVVTNKFIDSSQHLYKKVFIKEKYGTKVVLFNGEVGGMFDLIKIGDSISKKEGTNEVRVRRKKLDTVISLRFYETE</sequence>
<keyword evidence="2" id="KW-1185">Reference proteome</keyword>
<dbReference type="PROSITE" id="PS51257">
    <property type="entry name" value="PROKAR_LIPOPROTEIN"/>
    <property type="match status" value="1"/>
</dbReference>
<gene>
    <name evidence="1" type="ORF">BST99_05920</name>
</gene>
<organism evidence="1 2">
    <name type="scientific">Aureicoccus marinus</name>
    <dbReference type="NCBI Taxonomy" id="754435"/>
    <lineage>
        <taxon>Bacteria</taxon>
        <taxon>Pseudomonadati</taxon>
        <taxon>Bacteroidota</taxon>
        <taxon>Flavobacteriia</taxon>
        <taxon>Flavobacteriales</taxon>
        <taxon>Flavobacteriaceae</taxon>
        <taxon>Aureicoccus</taxon>
    </lineage>
</organism>